<accession>A0A9J6DR49</accession>
<dbReference type="PROSITE" id="PS50835">
    <property type="entry name" value="IG_LIKE"/>
    <property type="match status" value="3"/>
</dbReference>
<protein>
    <recommendedName>
        <fullName evidence="17">Down syndrome cell adhesion molecule-like protein Dscam2</fullName>
    </recommendedName>
</protein>
<feature type="region of interest" description="Disordered" evidence="11">
    <location>
        <begin position="955"/>
        <end position="987"/>
    </location>
</feature>
<dbReference type="InterPro" id="IPR003599">
    <property type="entry name" value="Ig_sub"/>
</dbReference>
<dbReference type="GO" id="GO:0007416">
    <property type="term" value="P:synapse assembly"/>
    <property type="evidence" value="ECO:0007669"/>
    <property type="project" value="TreeGrafter"/>
</dbReference>
<gene>
    <name evidence="15" type="ORF">HPB51_000510</name>
</gene>
<dbReference type="GO" id="GO:0030154">
    <property type="term" value="P:cell differentiation"/>
    <property type="evidence" value="ECO:0007669"/>
    <property type="project" value="UniProtKB-ARBA"/>
</dbReference>
<evidence type="ECO:0000256" key="7">
    <source>
        <dbReference type="ARBA" id="ARBA00023136"/>
    </source>
</evidence>
<dbReference type="VEuPathDB" id="VectorBase:LOC119170552"/>
<keyword evidence="2 12" id="KW-0812">Transmembrane</keyword>
<feature type="domain" description="Fibronectin type-III" evidence="14">
    <location>
        <begin position="641"/>
        <end position="734"/>
    </location>
</feature>
<feature type="region of interest" description="Disordered" evidence="11">
    <location>
        <begin position="872"/>
        <end position="895"/>
    </location>
</feature>
<keyword evidence="5" id="KW-0130">Cell adhesion</keyword>
<keyword evidence="3" id="KW-0732">Signal</keyword>
<evidence type="ECO:0000313" key="16">
    <source>
        <dbReference type="Proteomes" id="UP000821866"/>
    </source>
</evidence>
<dbReference type="InterPro" id="IPR013098">
    <property type="entry name" value="Ig_I-set"/>
</dbReference>
<evidence type="ECO:0000256" key="10">
    <source>
        <dbReference type="SAM" id="Coils"/>
    </source>
</evidence>
<evidence type="ECO:0000256" key="11">
    <source>
        <dbReference type="SAM" id="MobiDB-lite"/>
    </source>
</evidence>
<feature type="domain" description="Ig-like" evidence="13">
    <location>
        <begin position="237"/>
        <end position="318"/>
    </location>
</feature>
<evidence type="ECO:0000256" key="2">
    <source>
        <dbReference type="ARBA" id="ARBA00022692"/>
    </source>
</evidence>
<comment type="caution">
    <text evidence="15">The sequence shown here is derived from an EMBL/GenBank/DDBJ whole genome shotgun (WGS) entry which is preliminary data.</text>
</comment>
<dbReference type="Pfam" id="PF25059">
    <property type="entry name" value="FN3_DSCAM-DSCAML_C"/>
    <property type="match status" value="1"/>
</dbReference>
<organism evidence="15 16">
    <name type="scientific">Rhipicephalus microplus</name>
    <name type="common">Cattle tick</name>
    <name type="synonym">Boophilus microplus</name>
    <dbReference type="NCBI Taxonomy" id="6941"/>
    <lineage>
        <taxon>Eukaryota</taxon>
        <taxon>Metazoa</taxon>
        <taxon>Ecdysozoa</taxon>
        <taxon>Arthropoda</taxon>
        <taxon>Chelicerata</taxon>
        <taxon>Arachnida</taxon>
        <taxon>Acari</taxon>
        <taxon>Parasitiformes</taxon>
        <taxon>Ixodida</taxon>
        <taxon>Ixodoidea</taxon>
        <taxon>Ixodidae</taxon>
        <taxon>Rhipicephalinae</taxon>
        <taxon>Rhipicephalus</taxon>
        <taxon>Boophilus</taxon>
    </lineage>
</organism>
<dbReference type="SMART" id="SM00408">
    <property type="entry name" value="IGc2"/>
    <property type="match status" value="3"/>
</dbReference>
<dbReference type="Proteomes" id="UP000821866">
    <property type="component" value="Unassembled WGS sequence"/>
</dbReference>
<dbReference type="InterPro" id="IPR036179">
    <property type="entry name" value="Ig-like_dom_sf"/>
</dbReference>
<evidence type="ECO:0000256" key="9">
    <source>
        <dbReference type="ARBA" id="ARBA00023319"/>
    </source>
</evidence>
<dbReference type="SUPFAM" id="SSF49265">
    <property type="entry name" value="Fibronectin type III"/>
    <property type="match status" value="2"/>
</dbReference>
<evidence type="ECO:0000256" key="6">
    <source>
        <dbReference type="ARBA" id="ARBA00022989"/>
    </source>
</evidence>
<dbReference type="GO" id="GO:0007156">
    <property type="term" value="P:homophilic cell adhesion via plasma membrane adhesion molecules"/>
    <property type="evidence" value="ECO:0007669"/>
    <property type="project" value="TreeGrafter"/>
</dbReference>
<feature type="domain" description="Ig-like" evidence="13">
    <location>
        <begin position="137"/>
        <end position="232"/>
    </location>
</feature>
<dbReference type="GO" id="GO:0045202">
    <property type="term" value="C:synapse"/>
    <property type="evidence" value="ECO:0007669"/>
    <property type="project" value="TreeGrafter"/>
</dbReference>
<keyword evidence="9" id="KW-0393">Immunoglobulin domain</keyword>
<keyword evidence="4" id="KW-0677">Repeat</keyword>
<evidence type="ECO:0000259" key="13">
    <source>
        <dbReference type="PROSITE" id="PS50835"/>
    </source>
</evidence>
<dbReference type="CDD" id="cd00063">
    <property type="entry name" value="FN3"/>
    <property type="match status" value="4"/>
</dbReference>
<evidence type="ECO:0008006" key="17">
    <source>
        <dbReference type="Google" id="ProtNLM"/>
    </source>
</evidence>
<keyword evidence="16" id="KW-1185">Reference proteome</keyword>
<dbReference type="GO" id="GO:0016020">
    <property type="term" value="C:membrane"/>
    <property type="evidence" value="ECO:0007669"/>
    <property type="project" value="UniProtKB-SubCell"/>
</dbReference>
<dbReference type="AlphaFoldDB" id="A0A9J6DR49"/>
<evidence type="ECO:0000313" key="15">
    <source>
        <dbReference type="EMBL" id="KAH8024679.1"/>
    </source>
</evidence>
<evidence type="ECO:0000256" key="1">
    <source>
        <dbReference type="ARBA" id="ARBA00004167"/>
    </source>
</evidence>
<feature type="region of interest" description="Disordered" evidence="11">
    <location>
        <begin position="1086"/>
        <end position="1133"/>
    </location>
</feature>
<dbReference type="InterPro" id="IPR056754">
    <property type="entry name" value="DSCAM/DSCAML_C"/>
</dbReference>
<dbReference type="FunFam" id="2.60.40.10:FF:000028">
    <property type="entry name" value="Neuronal cell adhesion molecule"/>
    <property type="match status" value="1"/>
</dbReference>
<keyword evidence="7 12" id="KW-0472">Membrane</keyword>
<dbReference type="Gene3D" id="2.60.40.10">
    <property type="entry name" value="Immunoglobulins"/>
    <property type="match status" value="8"/>
</dbReference>
<reference evidence="15" key="2">
    <citation type="submission" date="2021-09" db="EMBL/GenBank/DDBJ databases">
        <authorList>
            <person name="Jia N."/>
            <person name="Wang J."/>
            <person name="Shi W."/>
            <person name="Du L."/>
            <person name="Sun Y."/>
            <person name="Zhan W."/>
            <person name="Jiang J."/>
            <person name="Wang Q."/>
            <person name="Zhang B."/>
            <person name="Ji P."/>
            <person name="Sakyi L.B."/>
            <person name="Cui X."/>
            <person name="Yuan T."/>
            <person name="Jiang B."/>
            <person name="Yang W."/>
            <person name="Lam T.T.-Y."/>
            <person name="Chang Q."/>
            <person name="Ding S."/>
            <person name="Wang X."/>
            <person name="Zhu J."/>
            <person name="Ruan X."/>
            <person name="Zhao L."/>
            <person name="Wei J."/>
            <person name="Que T."/>
            <person name="Du C."/>
            <person name="Cheng J."/>
            <person name="Dai P."/>
            <person name="Han X."/>
            <person name="Huang E."/>
            <person name="Gao Y."/>
            <person name="Liu J."/>
            <person name="Shao H."/>
            <person name="Ye R."/>
            <person name="Li L."/>
            <person name="Wei W."/>
            <person name="Wang X."/>
            <person name="Wang C."/>
            <person name="Huo Q."/>
            <person name="Li W."/>
            <person name="Guo W."/>
            <person name="Chen H."/>
            <person name="Chen S."/>
            <person name="Zhou L."/>
            <person name="Zhou L."/>
            <person name="Ni X."/>
            <person name="Tian J."/>
            <person name="Zhou Y."/>
            <person name="Sheng Y."/>
            <person name="Liu T."/>
            <person name="Pan Y."/>
            <person name="Xia L."/>
            <person name="Li J."/>
            <person name="Zhao F."/>
            <person name="Cao W."/>
        </authorList>
    </citation>
    <scope>NUCLEOTIDE SEQUENCE</scope>
    <source>
        <strain evidence="15">Rmic-2018</strain>
        <tissue evidence="15">Larvae</tissue>
    </source>
</reference>
<feature type="domain" description="Fibronectin type-III" evidence="14">
    <location>
        <begin position="536"/>
        <end position="638"/>
    </location>
</feature>
<dbReference type="PRINTS" id="PR00014">
    <property type="entry name" value="FNTYPEIII"/>
</dbReference>
<dbReference type="InterPro" id="IPR007110">
    <property type="entry name" value="Ig-like_dom"/>
</dbReference>
<proteinExistence type="predicted"/>
<evidence type="ECO:0000256" key="8">
    <source>
        <dbReference type="ARBA" id="ARBA00023157"/>
    </source>
</evidence>
<dbReference type="VEuPathDB" id="VectorBase:LOC119169648"/>
<dbReference type="PANTHER" id="PTHR13817:SF102">
    <property type="entry name" value="DOWN SYNDROME CELL ADHESION MOLECULE-LIKE PROTEIN DSCAM2"/>
    <property type="match status" value="1"/>
</dbReference>
<dbReference type="EMBL" id="JABSTU010000007">
    <property type="protein sequence ID" value="KAH8024679.1"/>
    <property type="molecule type" value="Genomic_DNA"/>
</dbReference>
<dbReference type="InterPro" id="IPR050964">
    <property type="entry name" value="Striated_Muscle_Regulatory"/>
</dbReference>
<feature type="transmembrane region" description="Helical" evidence="12">
    <location>
        <begin position="92"/>
        <end position="110"/>
    </location>
</feature>
<evidence type="ECO:0000256" key="5">
    <source>
        <dbReference type="ARBA" id="ARBA00022889"/>
    </source>
</evidence>
<feature type="domain" description="Fibronectin type-III" evidence="14">
    <location>
        <begin position="434"/>
        <end position="531"/>
    </location>
</feature>
<dbReference type="SMART" id="SM00409">
    <property type="entry name" value="IG"/>
    <property type="match status" value="4"/>
</dbReference>
<feature type="domain" description="Fibronectin type-III" evidence="14">
    <location>
        <begin position="735"/>
        <end position="832"/>
    </location>
</feature>
<dbReference type="Pfam" id="PF13927">
    <property type="entry name" value="Ig_3"/>
    <property type="match status" value="2"/>
</dbReference>
<dbReference type="FunFam" id="2.60.40.10:FF:000333">
    <property type="entry name" value="Down syndrome cell adhesion molecule"/>
    <property type="match status" value="1"/>
</dbReference>
<dbReference type="InterPro" id="IPR013783">
    <property type="entry name" value="Ig-like_fold"/>
</dbReference>
<sequence length="1133" mass="125282">MQVRVGDYVSRDGSVISFVNITRVRPEDGGAYRCEASNEHGSDAHSGRLNVLGPPAVHTMHNRTVVAGRRAMLHCPYSGFPVTRVIWRKVTYNSYICLYICLYMVILPIYKNIQANLHTLLSVCVLSRNTKFPTVPPSITPFSFPEKPQLGSRASVTCSVPDGDPPIRLSWLRDGVPLDPSPSTGKEGVSFGHVDDFISTLVFKSLREEHTAVYTCLAANEAAAVNYSAPLVVYAPPRWRLEPADTTVTTGERVILDCQADGTPEPRVRWKKSAGPQSTEFRTVISSSRMQALVNGSLVIQEVETADAGGYMCEASNGVGLPLYTVVQVNVHAPAKVRQRFMSHMAGRGQVVKLRCEATGDEPISFFWSKDSKPIKAFSNPRYTIKDHSREESPWSELMILLAEKNDTGTVKCEVSNAYGHDEQVTHLSIQDRPDEPPRPEALNVLSRSVTILWKSPNDGNSPITKYIVQYKRSIESWEKQLSEMVAEADQSQVTVQDLHPLTEYNFRVLAENVIGIGPPSEALTVITDGEVPATPPQSVKVTAVSSRKVEVSWKPPPVHLQYGEIQGYYVGYRVHGSTEPYVFKTVTGSSSSPGNPFTRCVVDNLQRATAYAVVVQAYNDKGAGPLSDEIMVQTHEQDPPPPPLVTVTSRTKDSIELSWTPQDEGKEVVEGYVARYRTLEGLEWSEVPITPDKGSYLFEGLQCGSTYSLSVLSFNRNGRSEPEELLQVKTEGTAPQAPSPKAAILPNVTSLGLVLAAWRDGGCPISHFLVQYRPRDELDWTLLSSRVLPDRDVVILGDLAPGTWYQVLVVAYNSAGSTKAEYTVATLTLAGSVRMCEDLKMDSLIMSELEKPHGGCGGGDAGSREYYPSPYASSKLPDISRRGSEGDDGDEPCPRAMAAAGVSMSPYASARMKLHAFKSEHKHSSCNDKLQNHIEMCKKEQYYQRLAGKGRPSAYGYSGCQEPPNHSSGTAYRWSEPGESDRPDREIEAASPSFLTRPSDDRPTISLIQQVVREELANVGLQPVCSLTEPRVSTIAPSPAPERFRRYRDPAQWRTQDDKPICFHCHGVGHISRYCRFRTYPPRSFPGYRRDDNHRPLQYSARDDGPYNGTPATPVRRSSRSPSPHDRRSRTS</sequence>
<feature type="coiled-coil region" evidence="10">
    <location>
        <begin position="468"/>
        <end position="495"/>
    </location>
</feature>
<dbReference type="Pfam" id="PF00041">
    <property type="entry name" value="fn3"/>
    <property type="match status" value="3"/>
</dbReference>
<dbReference type="InterPro" id="IPR036116">
    <property type="entry name" value="FN3_sf"/>
</dbReference>
<dbReference type="SMART" id="SM00060">
    <property type="entry name" value="FN3"/>
    <property type="match status" value="4"/>
</dbReference>
<dbReference type="PROSITE" id="PS50853">
    <property type="entry name" value="FN3"/>
    <property type="match status" value="4"/>
</dbReference>
<evidence type="ECO:0000259" key="14">
    <source>
        <dbReference type="PROSITE" id="PS50853"/>
    </source>
</evidence>
<dbReference type="PANTHER" id="PTHR13817">
    <property type="entry name" value="TITIN"/>
    <property type="match status" value="1"/>
</dbReference>
<evidence type="ECO:0000256" key="4">
    <source>
        <dbReference type="ARBA" id="ARBA00022737"/>
    </source>
</evidence>
<name>A0A9J6DR49_RHIMP</name>
<feature type="compositionally biased region" description="Basic and acidic residues" evidence="11">
    <location>
        <begin position="1089"/>
        <end position="1106"/>
    </location>
</feature>
<evidence type="ECO:0000256" key="12">
    <source>
        <dbReference type="SAM" id="Phobius"/>
    </source>
</evidence>
<keyword evidence="8" id="KW-1015">Disulfide bond</keyword>
<dbReference type="FunFam" id="2.60.40.10:FF:000104">
    <property type="entry name" value="Down syndrome cell adhesion molecule b"/>
    <property type="match status" value="1"/>
</dbReference>
<comment type="subcellular location">
    <subcellularLocation>
        <location evidence="1">Membrane</location>
        <topology evidence="1">Single-pass membrane protein</topology>
    </subcellularLocation>
</comment>
<dbReference type="InterPro" id="IPR003598">
    <property type="entry name" value="Ig_sub2"/>
</dbReference>
<evidence type="ECO:0000256" key="3">
    <source>
        <dbReference type="ARBA" id="ARBA00022729"/>
    </source>
</evidence>
<keyword evidence="6 12" id="KW-1133">Transmembrane helix</keyword>
<reference evidence="15" key="1">
    <citation type="journal article" date="2020" name="Cell">
        <title>Large-Scale Comparative Analyses of Tick Genomes Elucidate Their Genetic Diversity and Vector Capacities.</title>
        <authorList>
            <consortium name="Tick Genome and Microbiome Consortium (TIGMIC)"/>
            <person name="Jia N."/>
            <person name="Wang J."/>
            <person name="Shi W."/>
            <person name="Du L."/>
            <person name="Sun Y."/>
            <person name="Zhan W."/>
            <person name="Jiang J.F."/>
            <person name="Wang Q."/>
            <person name="Zhang B."/>
            <person name="Ji P."/>
            <person name="Bell-Sakyi L."/>
            <person name="Cui X.M."/>
            <person name="Yuan T.T."/>
            <person name="Jiang B.G."/>
            <person name="Yang W.F."/>
            <person name="Lam T.T."/>
            <person name="Chang Q.C."/>
            <person name="Ding S.J."/>
            <person name="Wang X.J."/>
            <person name="Zhu J.G."/>
            <person name="Ruan X.D."/>
            <person name="Zhao L."/>
            <person name="Wei J.T."/>
            <person name="Ye R.Z."/>
            <person name="Que T.C."/>
            <person name="Du C.H."/>
            <person name="Zhou Y.H."/>
            <person name="Cheng J.X."/>
            <person name="Dai P.F."/>
            <person name="Guo W.B."/>
            <person name="Han X.H."/>
            <person name="Huang E.J."/>
            <person name="Li L.F."/>
            <person name="Wei W."/>
            <person name="Gao Y.C."/>
            <person name="Liu J.Z."/>
            <person name="Shao H.Z."/>
            <person name="Wang X."/>
            <person name="Wang C.C."/>
            <person name="Yang T.C."/>
            <person name="Huo Q.B."/>
            <person name="Li W."/>
            <person name="Chen H.Y."/>
            <person name="Chen S.E."/>
            <person name="Zhou L.G."/>
            <person name="Ni X.B."/>
            <person name="Tian J.H."/>
            <person name="Sheng Y."/>
            <person name="Liu T."/>
            <person name="Pan Y.S."/>
            <person name="Xia L.Y."/>
            <person name="Li J."/>
            <person name="Zhao F."/>
            <person name="Cao W.C."/>
        </authorList>
    </citation>
    <scope>NUCLEOTIDE SEQUENCE</scope>
    <source>
        <strain evidence="15">Rmic-2018</strain>
    </source>
</reference>
<feature type="compositionally biased region" description="Low complexity" evidence="11">
    <location>
        <begin position="1111"/>
        <end position="1123"/>
    </location>
</feature>
<dbReference type="InterPro" id="IPR003961">
    <property type="entry name" value="FN3_dom"/>
</dbReference>
<keyword evidence="10" id="KW-0175">Coiled coil</keyword>
<dbReference type="GO" id="GO:0009653">
    <property type="term" value="P:anatomical structure morphogenesis"/>
    <property type="evidence" value="ECO:0007669"/>
    <property type="project" value="UniProtKB-ARBA"/>
</dbReference>
<dbReference type="Pfam" id="PF07679">
    <property type="entry name" value="I-set"/>
    <property type="match status" value="1"/>
</dbReference>
<feature type="domain" description="Ig-like" evidence="13">
    <location>
        <begin position="334"/>
        <end position="429"/>
    </location>
</feature>
<dbReference type="SUPFAM" id="SSF48726">
    <property type="entry name" value="Immunoglobulin"/>
    <property type="match status" value="4"/>
</dbReference>